<evidence type="ECO:0000313" key="3">
    <source>
        <dbReference type="Proteomes" id="UP000320475"/>
    </source>
</evidence>
<feature type="region of interest" description="Disordered" evidence="1">
    <location>
        <begin position="1"/>
        <end position="52"/>
    </location>
</feature>
<evidence type="ECO:0000256" key="1">
    <source>
        <dbReference type="SAM" id="MobiDB-lite"/>
    </source>
</evidence>
<gene>
    <name evidence="2" type="ORF">SeLEV6574_g07185</name>
</gene>
<feature type="compositionally biased region" description="Polar residues" evidence="1">
    <location>
        <begin position="15"/>
        <end position="27"/>
    </location>
</feature>
<protein>
    <submittedName>
        <fullName evidence="2">Uncharacterized protein</fullName>
    </submittedName>
</protein>
<dbReference type="AlphaFoldDB" id="A0A507CLG2"/>
<dbReference type="Proteomes" id="UP000320475">
    <property type="component" value="Unassembled WGS sequence"/>
</dbReference>
<reference evidence="2 3" key="1">
    <citation type="journal article" date="2019" name="Sci. Rep.">
        <title>Comparative genomics of chytrid fungi reveal insights into the obligate biotrophic and pathogenic lifestyle of Synchytrium endobioticum.</title>
        <authorList>
            <person name="van de Vossenberg B.T.L.H."/>
            <person name="Warris S."/>
            <person name="Nguyen H.D.T."/>
            <person name="van Gent-Pelzer M.P.E."/>
            <person name="Joly D.L."/>
            <person name="van de Geest H.C."/>
            <person name="Bonants P.J.M."/>
            <person name="Smith D.S."/>
            <person name="Levesque C.A."/>
            <person name="van der Lee T.A.J."/>
        </authorList>
    </citation>
    <scope>NUCLEOTIDE SEQUENCE [LARGE SCALE GENOMIC DNA]</scope>
    <source>
        <strain evidence="2 3">LEV6574</strain>
    </source>
</reference>
<dbReference type="OrthoDB" id="194468at2759"/>
<dbReference type="VEuPathDB" id="FungiDB:SeMB42_g00262"/>
<dbReference type="EMBL" id="QEAM01000477">
    <property type="protein sequence ID" value="TPX39466.1"/>
    <property type="molecule type" value="Genomic_DNA"/>
</dbReference>
<dbReference type="VEuPathDB" id="FungiDB:SeMB42_g00263"/>
<organism evidence="2 3">
    <name type="scientific">Synchytrium endobioticum</name>
    <dbReference type="NCBI Taxonomy" id="286115"/>
    <lineage>
        <taxon>Eukaryota</taxon>
        <taxon>Fungi</taxon>
        <taxon>Fungi incertae sedis</taxon>
        <taxon>Chytridiomycota</taxon>
        <taxon>Chytridiomycota incertae sedis</taxon>
        <taxon>Chytridiomycetes</taxon>
        <taxon>Synchytriales</taxon>
        <taxon>Synchytriaceae</taxon>
        <taxon>Synchytrium</taxon>
    </lineage>
</organism>
<comment type="caution">
    <text evidence="2">The sequence shown here is derived from an EMBL/GenBank/DDBJ whole genome shotgun (WGS) entry which is preliminary data.</text>
</comment>
<accession>A0A507CLG2</accession>
<feature type="compositionally biased region" description="Polar residues" evidence="1">
    <location>
        <begin position="36"/>
        <end position="50"/>
    </location>
</feature>
<name>A0A507CLG2_9FUNG</name>
<sequence>MIEGRGTRTRARRVNTPTESPFQQQYTRYDEHTMTPPHTSQQSSARSHLPSTLLPWMAPPSNTVGGVRNDTANIMYSLPSPFVAPLVSYDQVVPNFMFSKKEPGKIAKTVDAMDKYGFLTRPEGDQESLFFQFKSAVIHRSIYGMMVLSQRQQLHLNIAQYYEQIINDDNRHRLLIPLYEHFAETDDRQRLEKLKYLEAVCRFYYRKHSTADAIKHYNLLLVQAFFTRSLRADHVLDGSSIMRINTSLRPNENINIHNVRPIDHMILHNVPSGSHG</sequence>
<proteinExistence type="predicted"/>
<evidence type="ECO:0000313" key="2">
    <source>
        <dbReference type="EMBL" id="TPX39466.1"/>
    </source>
</evidence>